<dbReference type="InterPro" id="IPR000362">
    <property type="entry name" value="Fumarate_lyase_fam"/>
</dbReference>
<evidence type="ECO:0000256" key="1">
    <source>
        <dbReference type="ARBA" id="ARBA00034772"/>
    </source>
</evidence>
<feature type="domain" description="Adenylosuccinate lyase C-terminal" evidence="2">
    <location>
        <begin position="363"/>
        <end position="435"/>
    </location>
</feature>
<evidence type="ECO:0000259" key="2">
    <source>
        <dbReference type="SMART" id="SM00998"/>
    </source>
</evidence>
<dbReference type="EMBL" id="JSUQ01000009">
    <property type="protein sequence ID" value="KHQ53037.1"/>
    <property type="molecule type" value="Genomic_DNA"/>
</dbReference>
<comment type="caution">
    <text evidence="3">The sequence shown here is derived from an EMBL/GenBank/DDBJ whole genome shotgun (WGS) entry which is preliminary data.</text>
</comment>
<comment type="similarity">
    <text evidence="1">Belongs to the class-II fumarase/aspartase family.</text>
</comment>
<dbReference type="PANTHER" id="PTHR43172">
    <property type="entry name" value="ADENYLOSUCCINATE LYASE"/>
    <property type="match status" value="1"/>
</dbReference>
<dbReference type="InterPro" id="IPR008948">
    <property type="entry name" value="L-Aspartase-like"/>
</dbReference>
<dbReference type="RefSeq" id="WP_043141854.1">
    <property type="nucleotide sequence ID" value="NZ_JSUQ01000009.1"/>
</dbReference>
<dbReference type="SMART" id="SM00998">
    <property type="entry name" value="ADSL_C"/>
    <property type="match status" value="1"/>
</dbReference>
<dbReference type="PRINTS" id="PR00149">
    <property type="entry name" value="FUMRATELYASE"/>
</dbReference>
<dbReference type="Gene3D" id="1.10.40.30">
    <property type="entry name" value="Fumarase/aspartase (C-terminal domain)"/>
    <property type="match status" value="1"/>
</dbReference>
<dbReference type="GO" id="GO:0016853">
    <property type="term" value="F:isomerase activity"/>
    <property type="evidence" value="ECO:0007669"/>
    <property type="project" value="UniProtKB-KW"/>
</dbReference>
<dbReference type="PANTHER" id="PTHR43172:SF2">
    <property type="entry name" value="ADENYLOSUCCINATE LYASE C-TERMINAL DOMAIN-CONTAINING PROTEIN"/>
    <property type="match status" value="1"/>
</dbReference>
<dbReference type="SUPFAM" id="SSF48557">
    <property type="entry name" value="L-aspartase-like"/>
    <property type="match status" value="1"/>
</dbReference>
<sequence>MPATPFDSAHLHRLFPTGDTARLFSDSAEIRAMMLVEAALAQAQAAQGVIPETAAAAIQRASLECQIDPAQLAEATGQNGVTTPAFVAAFRQAMSAPEHAQYLHWGATSQDIQDTGLMLRLRQALAQQEDRLRATLTALARLASDHAETPMAARTYGQHATPTSFGAQAAAWGWPLIEALEALPTLRAQALRVSLSGAAGTASALGPDPAALRAEMAEKLGLADPGHSWHSDRTPILTIADWFTRTALAFGKLGEDLVLATQSGIAEVRLGGSGASSTMPQKQNPVAPSALVALARHAQGLNATLQGAALHRQQRDGAAWFTEWLCLPQLVLSAAAAATQAQSLAESLTPDAEAMKATLDGTGGLLMAEALSFALARTMPRPEAQAASKVLCTQARDSGQPLEQIARAAHPDLSADLFDPVHQMGTAPDEARAFAARVTSLAS</sequence>
<accession>A0A0B3RY80</accession>
<dbReference type="Gene3D" id="1.20.200.10">
    <property type="entry name" value="Fumarase/aspartase (Central domain)"/>
    <property type="match status" value="1"/>
</dbReference>
<reference evidence="3 4" key="1">
    <citation type="submission" date="2014-10" db="EMBL/GenBank/DDBJ databases">
        <title>Genome sequence of Ponticoccus sp. strain UMTAT08 isolated from clonal culture of toxic dinoflagellate Alexandrium tamiyavanichii.</title>
        <authorList>
            <person name="Gan H.Y."/>
            <person name="Muhd D.-D."/>
            <person name="Mohd Noor M.E."/>
            <person name="Yeong Y.S."/>
            <person name="Usup G."/>
        </authorList>
    </citation>
    <scope>NUCLEOTIDE SEQUENCE [LARGE SCALE GENOMIC DNA]</scope>
    <source>
        <strain evidence="3 4">UMTAT08</strain>
    </source>
</reference>
<proteinExistence type="inferred from homology"/>
<dbReference type="OrthoDB" id="9768878at2"/>
<organism evidence="3 4">
    <name type="scientific">Mameliella alba</name>
    <dbReference type="NCBI Taxonomy" id="561184"/>
    <lineage>
        <taxon>Bacteria</taxon>
        <taxon>Pseudomonadati</taxon>
        <taxon>Pseudomonadota</taxon>
        <taxon>Alphaproteobacteria</taxon>
        <taxon>Rhodobacterales</taxon>
        <taxon>Roseobacteraceae</taxon>
        <taxon>Mameliella</taxon>
    </lineage>
</organism>
<protein>
    <submittedName>
        <fullName evidence="3">3-carboxy-cis,cis-muconate cycloisomerase</fullName>
    </submittedName>
</protein>
<dbReference type="InterPro" id="IPR019468">
    <property type="entry name" value="AdenyloSucc_lyase_C"/>
</dbReference>
<dbReference type="STRING" id="561184.SAMN05216376_110192"/>
<dbReference type="InterPro" id="IPR022761">
    <property type="entry name" value="Fumarate_lyase_N"/>
</dbReference>
<dbReference type="Pfam" id="PF00206">
    <property type="entry name" value="Lyase_1"/>
    <property type="match status" value="1"/>
</dbReference>
<name>A0A0B3RY80_9RHOB</name>
<dbReference type="PATRIC" id="fig|1515334.3.peg.2600"/>
<evidence type="ECO:0000313" key="3">
    <source>
        <dbReference type="EMBL" id="KHQ53037.1"/>
    </source>
</evidence>
<evidence type="ECO:0000313" key="4">
    <source>
        <dbReference type="Proteomes" id="UP000030960"/>
    </source>
</evidence>
<dbReference type="Proteomes" id="UP000030960">
    <property type="component" value="Unassembled WGS sequence"/>
</dbReference>
<dbReference type="AlphaFoldDB" id="A0A0B3RY80"/>
<gene>
    <name evidence="3" type="ORF">OA50_02582</name>
</gene>
<keyword evidence="3" id="KW-0413">Isomerase</keyword>
<keyword evidence="4" id="KW-1185">Reference proteome</keyword>